<keyword evidence="2" id="KW-0238">DNA-binding</keyword>
<keyword evidence="6" id="KW-1185">Reference proteome</keyword>
<dbReference type="RefSeq" id="WP_108829028.1">
    <property type="nucleotide sequence ID" value="NZ_OMOR01000001.1"/>
</dbReference>
<dbReference type="InterPro" id="IPR036388">
    <property type="entry name" value="WH-like_DNA-bd_sf"/>
</dbReference>
<accession>A0A2R8BFZ4</accession>
<dbReference type="Gene3D" id="1.10.10.10">
    <property type="entry name" value="Winged helix-like DNA-binding domain superfamily/Winged helix DNA-binding domain"/>
    <property type="match status" value="1"/>
</dbReference>
<evidence type="ECO:0000256" key="3">
    <source>
        <dbReference type="ARBA" id="ARBA00023163"/>
    </source>
</evidence>
<dbReference type="Proteomes" id="UP000244880">
    <property type="component" value="Unassembled WGS sequence"/>
</dbReference>
<dbReference type="GO" id="GO:0003700">
    <property type="term" value="F:DNA-binding transcription factor activity"/>
    <property type="evidence" value="ECO:0007669"/>
    <property type="project" value="InterPro"/>
</dbReference>
<evidence type="ECO:0000313" key="6">
    <source>
        <dbReference type="Proteomes" id="UP000244880"/>
    </source>
</evidence>
<feature type="domain" description="HTH marR-type" evidence="4">
    <location>
        <begin position="1"/>
        <end position="141"/>
    </location>
</feature>
<proteinExistence type="predicted"/>
<gene>
    <name evidence="5" type="ORF">ASD8599_02770</name>
</gene>
<protein>
    <recommendedName>
        <fullName evidence="4">HTH marR-type domain-containing protein</fullName>
    </recommendedName>
</protein>
<evidence type="ECO:0000256" key="2">
    <source>
        <dbReference type="ARBA" id="ARBA00023125"/>
    </source>
</evidence>
<name>A0A2R8BFZ4_9RHOB</name>
<dbReference type="PANTHER" id="PTHR33164">
    <property type="entry name" value="TRANSCRIPTIONAL REGULATOR, MARR FAMILY"/>
    <property type="match status" value="1"/>
</dbReference>
<dbReference type="Pfam" id="PF12802">
    <property type="entry name" value="MarR_2"/>
    <property type="match status" value="1"/>
</dbReference>
<keyword evidence="1" id="KW-0805">Transcription regulation</keyword>
<dbReference type="PROSITE" id="PS50995">
    <property type="entry name" value="HTH_MARR_2"/>
    <property type="match status" value="1"/>
</dbReference>
<dbReference type="GO" id="GO:0003677">
    <property type="term" value="F:DNA binding"/>
    <property type="evidence" value="ECO:0007669"/>
    <property type="project" value="UniProtKB-KW"/>
</dbReference>
<evidence type="ECO:0000259" key="4">
    <source>
        <dbReference type="PROSITE" id="PS50995"/>
    </source>
</evidence>
<evidence type="ECO:0000313" key="5">
    <source>
        <dbReference type="EMBL" id="SPH22024.1"/>
    </source>
</evidence>
<dbReference type="EMBL" id="OMOR01000001">
    <property type="protein sequence ID" value="SPH22024.1"/>
    <property type="molecule type" value="Genomic_DNA"/>
</dbReference>
<dbReference type="InterPro" id="IPR039422">
    <property type="entry name" value="MarR/SlyA-like"/>
</dbReference>
<dbReference type="AlphaFoldDB" id="A0A2R8BFZ4"/>
<organism evidence="5 6">
    <name type="scientific">Ascidiaceihabitans donghaensis</name>
    <dbReference type="NCBI Taxonomy" id="1510460"/>
    <lineage>
        <taxon>Bacteria</taxon>
        <taxon>Pseudomonadati</taxon>
        <taxon>Pseudomonadota</taxon>
        <taxon>Alphaproteobacteria</taxon>
        <taxon>Rhodobacterales</taxon>
        <taxon>Paracoccaceae</taxon>
        <taxon>Ascidiaceihabitans</taxon>
    </lineage>
</organism>
<dbReference type="OrthoDB" id="6400670at2"/>
<dbReference type="GO" id="GO:0006950">
    <property type="term" value="P:response to stress"/>
    <property type="evidence" value="ECO:0007669"/>
    <property type="project" value="TreeGrafter"/>
</dbReference>
<dbReference type="PANTHER" id="PTHR33164:SF64">
    <property type="entry name" value="TRANSCRIPTIONAL REGULATOR SLYA"/>
    <property type="match status" value="1"/>
</dbReference>
<dbReference type="SUPFAM" id="SSF46785">
    <property type="entry name" value="Winged helix' DNA-binding domain"/>
    <property type="match status" value="1"/>
</dbReference>
<dbReference type="InterPro" id="IPR036390">
    <property type="entry name" value="WH_DNA-bd_sf"/>
</dbReference>
<dbReference type="InterPro" id="IPR000835">
    <property type="entry name" value="HTH_MarR-typ"/>
</dbReference>
<dbReference type="SMART" id="SM00347">
    <property type="entry name" value="HTH_MARR"/>
    <property type="match status" value="1"/>
</dbReference>
<evidence type="ECO:0000256" key="1">
    <source>
        <dbReference type="ARBA" id="ARBA00023015"/>
    </source>
</evidence>
<keyword evidence="3" id="KW-0804">Transcription</keyword>
<reference evidence="5 6" key="1">
    <citation type="submission" date="2018-03" db="EMBL/GenBank/DDBJ databases">
        <authorList>
            <person name="Keele B.F."/>
        </authorList>
    </citation>
    <scope>NUCLEOTIDE SEQUENCE [LARGE SCALE GENOMIC DNA]</scope>
    <source>
        <strain evidence="5 6">CECT 8599</strain>
    </source>
</reference>
<sequence>MPDHEPTLIFEIFNEIGIIEQLTRASLEARLPDGLIAPHFTVLNHLTRVKDGQTPLTMARAFQVPKTSMTHTLKGLLARDLVEIRANPDDGRSKQVWLTQAGKDLRAQTITDLVGDSMDLIKAFDLNRLAAIKPVLTELRIFLDERRNKPHGVD</sequence>